<organism evidence="2">
    <name type="scientific">mine drainage metagenome</name>
    <dbReference type="NCBI Taxonomy" id="410659"/>
    <lineage>
        <taxon>unclassified sequences</taxon>
        <taxon>metagenomes</taxon>
        <taxon>ecological metagenomes</taxon>
    </lineage>
</organism>
<keyword evidence="2" id="KW-0012">Acyltransferase</keyword>
<dbReference type="PANTHER" id="PTHR33490">
    <property type="entry name" value="BLR5614 PROTEIN-RELATED"/>
    <property type="match status" value="1"/>
</dbReference>
<accession>A0A1J5SY86</accession>
<dbReference type="SMART" id="SM00460">
    <property type="entry name" value="TGc"/>
    <property type="match status" value="1"/>
</dbReference>
<dbReference type="Pfam" id="PF08379">
    <property type="entry name" value="Bact_transglu_N"/>
    <property type="match status" value="1"/>
</dbReference>
<protein>
    <submittedName>
        <fullName evidence="2">Protein-glutamine gamma-glutamyltransferase</fullName>
        <ecNumber evidence="2">2.3.2.13</ecNumber>
    </submittedName>
</protein>
<name>A0A1J5SY86_9ZZZZ</name>
<dbReference type="GO" id="GO:0003810">
    <property type="term" value="F:protein-glutamine gamma-glutamyltransferase activity"/>
    <property type="evidence" value="ECO:0007669"/>
    <property type="project" value="UniProtKB-EC"/>
</dbReference>
<comment type="caution">
    <text evidence="2">The sequence shown here is derived from an EMBL/GenBank/DDBJ whole genome shotgun (WGS) entry which is preliminary data.</text>
</comment>
<reference evidence="2" key="1">
    <citation type="submission" date="2016-10" db="EMBL/GenBank/DDBJ databases">
        <title>Sequence of Gallionella enrichment culture.</title>
        <authorList>
            <person name="Poehlein A."/>
            <person name="Muehling M."/>
            <person name="Daniel R."/>
        </authorList>
    </citation>
    <scope>NUCLEOTIDE SEQUENCE</scope>
</reference>
<feature type="domain" description="Transglutaminase-like" evidence="1">
    <location>
        <begin position="183"/>
        <end position="253"/>
    </location>
</feature>
<gene>
    <name evidence="2" type="primary">tgpA_4</name>
    <name evidence="2" type="ORF">GALL_111690</name>
</gene>
<evidence type="ECO:0000259" key="1">
    <source>
        <dbReference type="SMART" id="SM00460"/>
    </source>
</evidence>
<dbReference type="InterPro" id="IPR013589">
    <property type="entry name" value="Bac_transglu_N"/>
</dbReference>
<proteinExistence type="predicted"/>
<keyword evidence="2" id="KW-0808">Transferase</keyword>
<evidence type="ECO:0000313" key="2">
    <source>
        <dbReference type="EMBL" id="OIR06564.1"/>
    </source>
</evidence>
<sequence>MRYRITHTTQYDYTDTVGLSYNEAHLMPRNCANQQVITSTLNITPVAADYRMRDDFFGNRVAYFSIQQPHQTFTVTATSEVLLTENFAQLDFYQGFAWETVREMLLQQPLPFLQYAPELLDARQYTLDSPLIETSAQLVDYARPSFTLGRSITDTVNDLMQRIYHDFTFDPDFTTLATPLATVLEHRRGVCQDFAHLAIGCLRSQGLAARYVSGYIETLPPPGEAKLVGADASHAWFSVYVPEQGWIDFDPTNNIIPSTQHITLGWGRDYGDITPLKGVIFGGQHHDLEVSVHVECLMD</sequence>
<dbReference type="AlphaFoldDB" id="A0A1J5SY86"/>
<dbReference type="SUPFAM" id="SSF54001">
    <property type="entry name" value="Cysteine proteinases"/>
    <property type="match status" value="1"/>
</dbReference>
<dbReference type="InterPro" id="IPR002931">
    <property type="entry name" value="Transglutaminase-like"/>
</dbReference>
<dbReference type="EMBL" id="MLJW01000042">
    <property type="protein sequence ID" value="OIR06564.1"/>
    <property type="molecule type" value="Genomic_DNA"/>
</dbReference>
<dbReference type="Pfam" id="PF01841">
    <property type="entry name" value="Transglut_core"/>
    <property type="match status" value="1"/>
</dbReference>
<dbReference type="EC" id="2.3.2.13" evidence="2"/>
<dbReference type="Gene3D" id="3.10.620.30">
    <property type="match status" value="1"/>
</dbReference>
<dbReference type="PANTHER" id="PTHR33490:SF7">
    <property type="entry name" value="BLR2979 PROTEIN"/>
    <property type="match status" value="1"/>
</dbReference>
<dbReference type="InterPro" id="IPR038765">
    <property type="entry name" value="Papain-like_cys_pep_sf"/>
</dbReference>